<keyword evidence="1" id="KW-1133">Transmembrane helix</keyword>
<dbReference type="Proteomes" id="UP000008332">
    <property type="component" value="Chromosome"/>
</dbReference>
<evidence type="ECO:0000313" key="2">
    <source>
        <dbReference type="EMBL" id="ABD69611.1"/>
    </source>
</evidence>
<dbReference type="PANTHER" id="PTHR39594:SF1">
    <property type="entry name" value="PROTEIN YCHQ"/>
    <property type="match status" value="1"/>
</dbReference>
<dbReference type="InterPro" id="IPR007360">
    <property type="entry name" value="SirB"/>
</dbReference>
<feature type="transmembrane region" description="Helical" evidence="1">
    <location>
        <begin position="72"/>
        <end position="90"/>
    </location>
</feature>
<dbReference type="eggNOG" id="COG3094">
    <property type="taxonomic scope" value="Bacteria"/>
</dbReference>
<dbReference type="OrthoDB" id="5588650at2"/>
<dbReference type="AlphaFoldDB" id="Q21X92"/>
<dbReference type="HOGENOM" id="CLU_123860_2_0_4"/>
<dbReference type="GO" id="GO:0005886">
    <property type="term" value="C:plasma membrane"/>
    <property type="evidence" value="ECO:0007669"/>
    <property type="project" value="TreeGrafter"/>
</dbReference>
<feature type="transmembrane region" description="Helical" evidence="1">
    <location>
        <begin position="102"/>
        <end position="121"/>
    </location>
</feature>
<dbReference type="PIRSF" id="PIRSF005610">
    <property type="entry name" value="SirB"/>
    <property type="match status" value="1"/>
</dbReference>
<protein>
    <submittedName>
        <fullName evidence="2">Invasion gene expression up-regulator, SirB</fullName>
    </submittedName>
</protein>
<keyword evidence="1" id="KW-0812">Transmembrane</keyword>
<organism evidence="2 3">
    <name type="scientific">Albidiferax ferrireducens (strain ATCC BAA-621 / DSM 15236 / T118)</name>
    <name type="common">Rhodoferax ferrireducens</name>
    <dbReference type="NCBI Taxonomy" id="338969"/>
    <lineage>
        <taxon>Bacteria</taxon>
        <taxon>Pseudomonadati</taxon>
        <taxon>Pseudomonadota</taxon>
        <taxon>Betaproteobacteria</taxon>
        <taxon>Burkholderiales</taxon>
        <taxon>Comamonadaceae</taxon>
        <taxon>Rhodoferax</taxon>
    </lineage>
</organism>
<keyword evidence="1" id="KW-0472">Membrane</keyword>
<dbReference type="EMBL" id="CP000267">
    <property type="protein sequence ID" value="ABD69611.1"/>
    <property type="molecule type" value="Genomic_DNA"/>
</dbReference>
<dbReference type="Pfam" id="PF04247">
    <property type="entry name" value="SirB"/>
    <property type="match status" value="1"/>
</dbReference>
<dbReference type="STRING" id="338969.Rfer_1885"/>
<dbReference type="KEGG" id="rfr:Rfer_1885"/>
<keyword evidence="3" id="KW-1185">Reference proteome</keyword>
<evidence type="ECO:0000256" key="1">
    <source>
        <dbReference type="SAM" id="Phobius"/>
    </source>
</evidence>
<feature type="transmembrane region" description="Helical" evidence="1">
    <location>
        <begin position="6"/>
        <end position="27"/>
    </location>
</feature>
<feature type="transmembrane region" description="Helical" evidence="1">
    <location>
        <begin position="39"/>
        <end position="60"/>
    </location>
</feature>
<reference evidence="3" key="1">
    <citation type="submission" date="2006-02" db="EMBL/GenBank/DDBJ databases">
        <title>Complete sequence of chromosome of Rhodoferax ferrireducens DSM 15236.</title>
        <authorList>
            <person name="Copeland A."/>
            <person name="Lucas S."/>
            <person name="Lapidus A."/>
            <person name="Barry K."/>
            <person name="Detter J.C."/>
            <person name="Glavina del Rio T."/>
            <person name="Hammon N."/>
            <person name="Israni S."/>
            <person name="Pitluck S."/>
            <person name="Brettin T."/>
            <person name="Bruce D."/>
            <person name="Han C."/>
            <person name="Tapia R."/>
            <person name="Gilna P."/>
            <person name="Kiss H."/>
            <person name="Schmutz J."/>
            <person name="Larimer F."/>
            <person name="Land M."/>
            <person name="Kyrpides N."/>
            <person name="Ivanova N."/>
            <person name="Richardson P."/>
        </authorList>
    </citation>
    <scope>NUCLEOTIDE SEQUENCE [LARGE SCALE GENOMIC DNA]</scope>
    <source>
        <strain evidence="3">ATCC BAA-621 / DSM 15236 / T118</strain>
    </source>
</reference>
<sequence>MDYLFVKYLHVTCVVLSVSLFVLRGSLELLAQPWRQWRLLKVAPHVIDTTLLTAALWLAWRIGQYPFVNGWLTAKVLALLAYILLGMRALGKRTPQEQRLPFFLGALLSVGYIVGVALTHSPSWGLL</sequence>
<name>Q21X92_ALBFT</name>
<gene>
    <name evidence="2" type="ordered locus">Rfer_1885</name>
</gene>
<dbReference type="PANTHER" id="PTHR39594">
    <property type="entry name" value="PROTEIN YCHQ"/>
    <property type="match status" value="1"/>
</dbReference>
<dbReference type="RefSeq" id="WP_011464179.1">
    <property type="nucleotide sequence ID" value="NC_007908.1"/>
</dbReference>
<proteinExistence type="predicted"/>
<accession>Q21X92</accession>
<evidence type="ECO:0000313" key="3">
    <source>
        <dbReference type="Proteomes" id="UP000008332"/>
    </source>
</evidence>